<dbReference type="InterPro" id="IPR002035">
    <property type="entry name" value="VWF_A"/>
</dbReference>
<dbReference type="Proteomes" id="UP001182908">
    <property type="component" value="Chromosome"/>
</dbReference>
<dbReference type="Gene3D" id="3.40.50.880">
    <property type="match status" value="2"/>
</dbReference>
<keyword evidence="1" id="KW-0472">Membrane</keyword>
<gene>
    <name evidence="3" type="ORF">RE474_12335</name>
</gene>
<dbReference type="AlphaFoldDB" id="A0AA51YLD0"/>
<dbReference type="Gene3D" id="3.40.50.410">
    <property type="entry name" value="von Willebrand factor, type A domain"/>
    <property type="match status" value="2"/>
</dbReference>
<keyword evidence="1" id="KW-0812">Transmembrane</keyword>
<dbReference type="Pfam" id="PF13519">
    <property type="entry name" value="VWA_2"/>
    <property type="match status" value="1"/>
</dbReference>
<feature type="transmembrane region" description="Helical" evidence="1">
    <location>
        <begin position="6"/>
        <end position="24"/>
    </location>
</feature>
<dbReference type="PANTHER" id="PTHR37947">
    <property type="entry name" value="BLL2462 PROTEIN"/>
    <property type="match status" value="1"/>
</dbReference>
<dbReference type="PANTHER" id="PTHR37947:SF1">
    <property type="entry name" value="BLL2462 PROTEIN"/>
    <property type="match status" value="1"/>
</dbReference>
<evidence type="ECO:0000313" key="4">
    <source>
        <dbReference type="Proteomes" id="UP001182908"/>
    </source>
</evidence>
<evidence type="ECO:0000259" key="2">
    <source>
        <dbReference type="PROSITE" id="PS50234"/>
    </source>
</evidence>
<dbReference type="CDD" id="cd00198">
    <property type="entry name" value="vWFA"/>
    <property type="match status" value="1"/>
</dbReference>
<dbReference type="PROSITE" id="PS50234">
    <property type="entry name" value="VWFA"/>
    <property type="match status" value="1"/>
</dbReference>
<dbReference type="KEGG" id="mseb:RE474_12335"/>
<dbReference type="SUPFAM" id="SSF53300">
    <property type="entry name" value="vWA-like"/>
    <property type="match status" value="2"/>
</dbReference>
<keyword evidence="1" id="KW-1133">Transmembrane helix</keyword>
<evidence type="ECO:0000256" key="1">
    <source>
        <dbReference type="SAM" id="Phobius"/>
    </source>
</evidence>
<dbReference type="GeneID" id="84233518"/>
<dbReference type="SUPFAM" id="SSF52317">
    <property type="entry name" value="Class I glutamine amidotransferase-like"/>
    <property type="match status" value="1"/>
</dbReference>
<evidence type="ECO:0000313" key="3">
    <source>
        <dbReference type="EMBL" id="WMW24854.1"/>
    </source>
</evidence>
<keyword evidence="4" id="KW-1185">Reference proteome</keyword>
<organism evidence="3 4">
    <name type="scientific">Methanolobus sediminis</name>
    <dbReference type="NCBI Taxonomy" id="3072978"/>
    <lineage>
        <taxon>Archaea</taxon>
        <taxon>Methanobacteriati</taxon>
        <taxon>Methanobacteriota</taxon>
        <taxon>Stenosarchaea group</taxon>
        <taxon>Methanomicrobia</taxon>
        <taxon>Methanosarcinales</taxon>
        <taxon>Methanosarcinaceae</taxon>
        <taxon>Methanolobus</taxon>
    </lineage>
</organism>
<reference evidence="3 4" key="1">
    <citation type="submission" date="2023-08" db="EMBL/GenBank/DDBJ databases">
        <title>Methanolobus mangrovi sp. nov. and Methanolobus sediminis sp. nov, two novel methylotrophic methanogens isolated from mangrove sediments in China.</title>
        <authorList>
            <person name="Zhou J."/>
        </authorList>
    </citation>
    <scope>NUCLEOTIDE SEQUENCE [LARGE SCALE GENOMIC DNA]</scope>
    <source>
        <strain evidence="3 4">FTZ6</strain>
    </source>
</reference>
<dbReference type="InterPro" id="IPR029062">
    <property type="entry name" value="Class_I_gatase-like"/>
</dbReference>
<dbReference type="RefSeq" id="WP_309310660.1">
    <property type="nucleotide sequence ID" value="NZ_CP133592.1"/>
</dbReference>
<sequence length="837" mass="91974">MVSFENPEMFWLIIPALIAGLYLLKKGTKKGLIISRIIVAILLITALASPFILVASVTSDDNPNIVIISDETESMEIFSNGSATDLYEALTAKTPTSIVRLTGDSTALGDAIIQYSTGDNQIVLVSDGNSNTGEDVETALQFAKEMGTTVYYVQPEVQYNDISVEIEGDKTVVRNNENQFNIIVTQAMDQEIKYTYSLYSDDTLISSRTITQTERTKTIPITQVKFSTLGAHTLRAEINPLSYDYDPINNEFYKAIYAIPKPKIRTIGLDVNSPLADILLNLYDVSRTGELANIDSRKAIIIDNTHANTFSESEVEEMKSFLNDGKGIVVVGGDSSYNFGDYLNSSIEEILPVRSEPTDWTGGRSIVLILDLSGSLGGGDVAVNESKSDMETHTISEVLSMANSIIDNEDLRDSDMAVVSFTDYVNDTSNGFVTLSNENDREKLMDTVSRLTAQLTDKSHLDDALSLAEEELNQKGGQSLVLIISDGGIGSDIYEDSVDIASRMHDNGVNFIFVHVYSTQNYQKDDDGNYYAELFISSIGQDTGYYHTEKDTFTVNIDFGTADEEQPDFEEDTDLGEFPLIELNSKHFITKNIDIEGSVTGYNDVTPKAGADRLIITSTGKPILTTWRYGLGRVAAVTTDNGLGGDNMWATELYSGNNSKLISSTVNWAIGNPVEESGAVVEAADTWYGTPTTIELTMYDEGIPTLKLDGETLDLSLTGTNVYEAVIEPEPIGMHDLSGYPVAVNYALEYRNMGLNEDMAALITANGGSIYTSVTEARSSIFEEAQDNSEKLVKESVSQKIYFLLAALIIFLGEVTIRRIKEIKEMKQQEKEIKPEI</sequence>
<feature type="transmembrane region" description="Helical" evidence="1">
    <location>
        <begin position="36"/>
        <end position="57"/>
    </location>
</feature>
<dbReference type="InterPro" id="IPR036465">
    <property type="entry name" value="vWFA_dom_sf"/>
</dbReference>
<protein>
    <submittedName>
        <fullName evidence="3">VWA domain-containing protein</fullName>
    </submittedName>
</protein>
<dbReference type="EMBL" id="CP133592">
    <property type="protein sequence ID" value="WMW24854.1"/>
    <property type="molecule type" value="Genomic_DNA"/>
</dbReference>
<proteinExistence type="predicted"/>
<feature type="domain" description="VWFA" evidence="2">
    <location>
        <begin position="365"/>
        <end position="516"/>
    </location>
</feature>
<name>A0AA51YLD0_9EURY</name>
<accession>A0AA51YLD0</accession>